<proteinExistence type="predicted"/>
<reference evidence="7" key="1">
    <citation type="submission" date="2022-10" db="EMBL/GenBank/DDBJ databases">
        <title>Chitinophaga sp. nov., isolated from soil.</title>
        <authorList>
            <person name="Jeon C.O."/>
        </authorList>
    </citation>
    <scope>NUCLEOTIDE SEQUENCE</scope>
    <source>
        <strain evidence="7">R8</strain>
    </source>
</reference>
<dbReference type="InterPro" id="IPR050553">
    <property type="entry name" value="Thioredoxin_ResA/DsbE_sf"/>
</dbReference>
<dbReference type="SUPFAM" id="SSF52833">
    <property type="entry name" value="Thioredoxin-like"/>
    <property type="match status" value="1"/>
</dbReference>
<dbReference type="InterPro" id="IPR000866">
    <property type="entry name" value="AhpC/TSA"/>
</dbReference>
<dbReference type="Proteomes" id="UP001162741">
    <property type="component" value="Chromosome"/>
</dbReference>
<evidence type="ECO:0000256" key="5">
    <source>
        <dbReference type="SAM" id="SignalP"/>
    </source>
</evidence>
<dbReference type="PANTHER" id="PTHR42852:SF6">
    <property type="entry name" value="THIOL:DISULFIDE INTERCHANGE PROTEIN DSBE"/>
    <property type="match status" value="1"/>
</dbReference>
<evidence type="ECO:0000256" key="3">
    <source>
        <dbReference type="ARBA" id="ARBA00023157"/>
    </source>
</evidence>
<accession>A0ABY6J6S2</accession>
<evidence type="ECO:0000313" key="7">
    <source>
        <dbReference type="EMBL" id="UYQ95388.1"/>
    </source>
</evidence>
<dbReference type="EMBL" id="CP107006">
    <property type="protein sequence ID" value="UYQ95388.1"/>
    <property type="molecule type" value="Genomic_DNA"/>
</dbReference>
<organism evidence="7 8">
    <name type="scientific">Chitinophaga horti</name>
    <dbReference type="NCBI Taxonomy" id="2920382"/>
    <lineage>
        <taxon>Bacteria</taxon>
        <taxon>Pseudomonadati</taxon>
        <taxon>Bacteroidota</taxon>
        <taxon>Chitinophagia</taxon>
        <taxon>Chitinophagales</taxon>
        <taxon>Chitinophagaceae</taxon>
        <taxon>Chitinophaga</taxon>
    </lineage>
</organism>
<dbReference type="InterPro" id="IPR017937">
    <property type="entry name" value="Thioredoxin_CS"/>
</dbReference>
<dbReference type="PANTHER" id="PTHR42852">
    <property type="entry name" value="THIOL:DISULFIDE INTERCHANGE PROTEIN DSBE"/>
    <property type="match status" value="1"/>
</dbReference>
<dbReference type="RefSeq" id="WP_244839183.1">
    <property type="nucleotide sequence ID" value="NZ_CP107006.1"/>
</dbReference>
<keyword evidence="5" id="KW-0732">Signal</keyword>
<evidence type="ECO:0000256" key="1">
    <source>
        <dbReference type="ARBA" id="ARBA00004196"/>
    </source>
</evidence>
<dbReference type="InterPro" id="IPR036249">
    <property type="entry name" value="Thioredoxin-like_sf"/>
</dbReference>
<dbReference type="Pfam" id="PF00578">
    <property type="entry name" value="AhpC-TSA"/>
    <property type="match status" value="1"/>
</dbReference>
<protein>
    <submittedName>
        <fullName evidence="7">AhpC/TSA family protein</fullName>
    </submittedName>
</protein>
<evidence type="ECO:0000259" key="6">
    <source>
        <dbReference type="PROSITE" id="PS51352"/>
    </source>
</evidence>
<evidence type="ECO:0000256" key="2">
    <source>
        <dbReference type="ARBA" id="ARBA00022748"/>
    </source>
</evidence>
<gene>
    <name evidence="7" type="ORF">MKQ68_09790</name>
</gene>
<evidence type="ECO:0000256" key="4">
    <source>
        <dbReference type="ARBA" id="ARBA00023284"/>
    </source>
</evidence>
<keyword evidence="4" id="KW-0676">Redox-active center</keyword>
<feature type="chain" id="PRO_5045818685" evidence="5">
    <location>
        <begin position="20"/>
        <end position="379"/>
    </location>
</feature>
<sequence length="379" mass="41911">MKRQTFALGLLLISGTALAQGVKTVVISGKFNGDTRGHNKVFIYGTGVKQDSAVMTDGNFTFTLPYEKPFMPMFYTEYDKAVKRMYQPFPLLIDEPGTVTLSEGDITKGLASMKVGGLKTPTAYGELRRRQNEMYAEVNRGISAKYGADWYKQGPQNAEARKAQSEEIERRSALLVGTFIKEHPDSYASVYALTGIKSSVPPAEVEKMYALLSPNLRKTEEAKSIAGFLTGLKKSAIGSKVDNFTLNNELDKPFSFASLKGKYVVIDFWASWCGPCKQSFPHMKEVYAKYKGEKFEIYSISIDKDKSAWLQGLKDQQLPWLQTLDTKGISSSGFAVTGVPTTFLVDPNGKILLKEVGFDPGGNSPLEKKLEELFGKGNN</sequence>
<feature type="domain" description="Thioredoxin" evidence="6">
    <location>
        <begin position="235"/>
        <end position="378"/>
    </location>
</feature>
<evidence type="ECO:0000313" key="8">
    <source>
        <dbReference type="Proteomes" id="UP001162741"/>
    </source>
</evidence>
<keyword evidence="3" id="KW-1015">Disulfide bond</keyword>
<name>A0ABY6J6S2_9BACT</name>
<dbReference type="InterPro" id="IPR013766">
    <property type="entry name" value="Thioredoxin_domain"/>
</dbReference>
<keyword evidence="2" id="KW-0201">Cytochrome c-type biogenesis</keyword>
<dbReference type="PROSITE" id="PS00194">
    <property type="entry name" value="THIOREDOXIN_1"/>
    <property type="match status" value="1"/>
</dbReference>
<keyword evidence="8" id="KW-1185">Reference proteome</keyword>
<dbReference type="PROSITE" id="PS51352">
    <property type="entry name" value="THIOREDOXIN_2"/>
    <property type="match status" value="1"/>
</dbReference>
<comment type="subcellular location">
    <subcellularLocation>
        <location evidence="1">Cell envelope</location>
    </subcellularLocation>
</comment>
<dbReference type="CDD" id="cd02966">
    <property type="entry name" value="TlpA_like_family"/>
    <property type="match status" value="1"/>
</dbReference>
<feature type="signal peptide" evidence="5">
    <location>
        <begin position="1"/>
        <end position="19"/>
    </location>
</feature>
<dbReference type="Gene3D" id="3.40.30.10">
    <property type="entry name" value="Glutaredoxin"/>
    <property type="match status" value="1"/>
</dbReference>